<organism evidence="2 3">
    <name type="scientific">Corallococcus coralloides</name>
    <name type="common">Myxococcus coralloides</name>
    <dbReference type="NCBI Taxonomy" id="184914"/>
    <lineage>
        <taxon>Bacteria</taxon>
        <taxon>Pseudomonadati</taxon>
        <taxon>Myxococcota</taxon>
        <taxon>Myxococcia</taxon>
        <taxon>Myxococcales</taxon>
        <taxon>Cystobacterineae</taxon>
        <taxon>Myxococcaceae</taxon>
        <taxon>Corallococcus</taxon>
    </lineage>
</organism>
<dbReference type="AlphaFoldDB" id="A0A410S254"/>
<gene>
    <name evidence="2" type="ORF">EJ065_6719</name>
</gene>
<feature type="region of interest" description="Disordered" evidence="1">
    <location>
        <begin position="24"/>
        <end position="58"/>
    </location>
</feature>
<protein>
    <submittedName>
        <fullName evidence="2">Uncharacterized protein</fullName>
    </submittedName>
</protein>
<accession>A0A410S254</accession>
<dbReference type="Proteomes" id="UP000288758">
    <property type="component" value="Chromosome"/>
</dbReference>
<proteinExistence type="predicted"/>
<evidence type="ECO:0000313" key="3">
    <source>
        <dbReference type="Proteomes" id="UP000288758"/>
    </source>
</evidence>
<evidence type="ECO:0000256" key="1">
    <source>
        <dbReference type="SAM" id="MobiDB-lite"/>
    </source>
</evidence>
<name>A0A410S254_CORCK</name>
<sequence length="301" mass="33128">MGEWGEAGALALYEARGNVAQAQATLAVRHREPPSSASTGGGSGRAGGPRPSVPPEAAGLPTEVAEAKFKQWEAEFPGERLPMDVADLTRHRQALREAVPAAATAQPLWADYVAYLETRAAEIKQGIAEKGPLKWAGYRLVRDRYARGLSFERKMVSLLEADAALPRAQRRWLKDFDQPRIETHVGVAKVDIRFADVLVIEDGPVAGPTPRVETFSFKSRDFKLADRDALAAQMTTDAGHALRYYGETLNILRSEIRQQAHIQRIRLVYEGGPLFPKDPKMVRAAIATAKRRVEGVEVLVE</sequence>
<evidence type="ECO:0000313" key="2">
    <source>
        <dbReference type="EMBL" id="QAT88244.1"/>
    </source>
</evidence>
<reference evidence="2 3" key="1">
    <citation type="submission" date="2018-12" db="EMBL/GenBank/DDBJ databases">
        <title>Complete Genome Sequence of the Corallopyronin A producing Myxobacterium Corallococcus coralloides B035.</title>
        <authorList>
            <person name="Bouhired S.M."/>
            <person name="Rupp O."/>
            <person name="Blom J."/>
            <person name="Schaeberle T.F."/>
            <person name="Kehraus S."/>
            <person name="Schiefer A."/>
            <person name="Pfarr K."/>
            <person name="Goesmann A."/>
            <person name="Hoerauf A."/>
            <person name="Koenig G.M."/>
        </authorList>
    </citation>
    <scope>NUCLEOTIDE SEQUENCE [LARGE SCALE GENOMIC DNA]</scope>
    <source>
        <strain evidence="2 3">B035</strain>
    </source>
</reference>
<dbReference type="EMBL" id="CP034669">
    <property type="protein sequence ID" value="QAT88244.1"/>
    <property type="molecule type" value="Genomic_DNA"/>
</dbReference>